<gene>
    <name evidence="1" type="ORF">ILEXP_LOCUS37470</name>
</gene>
<accession>A0ABC8TFB5</accession>
<protein>
    <submittedName>
        <fullName evidence="1">Uncharacterized protein</fullName>
    </submittedName>
</protein>
<evidence type="ECO:0000313" key="1">
    <source>
        <dbReference type="EMBL" id="CAK9168137.1"/>
    </source>
</evidence>
<comment type="caution">
    <text evidence="1">The sequence shown here is derived from an EMBL/GenBank/DDBJ whole genome shotgun (WGS) entry which is preliminary data.</text>
</comment>
<evidence type="ECO:0000313" key="2">
    <source>
        <dbReference type="Proteomes" id="UP001642360"/>
    </source>
</evidence>
<dbReference type="Proteomes" id="UP001642360">
    <property type="component" value="Unassembled WGS sequence"/>
</dbReference>
<keyword evidence="2" id="KW-1185">Reference proteome</keyword>
<name>A0ABC8TFB5_9AQUA</name>
<sequence length="189" mass="20666">MAPKVVGKKLLKEIKASRDQVNKSSHLKKPRLSSPKLKIAISSCPTPTMIMSSSKTPSGTPLVLPVDSSRNKIVGEVALDFSSTYKERPPTPKVLFLLPSSSPVPSKLAILFSSVSYTTLHDKNSCEKEFLCLVEKMEKLQNSLLAFPREGPSGIEGEMGRPVELELDYRENESIFGQQEGGGVEAFCL</sequence>
<dbReference type="EMBL" id="CAUOFW020005013">
    <property type="protein sequence ID" value="CAK9168137.1"/>
    <property type="molecule type" value="Genomic_DNA"/>
</dbReference>
<reference evidence="1 2" key="1">
    <citation type="submission" date="2024-02" db="EMBL/GenBank/DDBJ databases">
        <authorList>
            <person name="Vignale AGUSTIN F."/>
            <person name="Sosa J E."/>
            <person name="Modenutti C."/>
        </authorList>
    </citation>
    <scope>NUCLEOTIDE SEQUENCE [LARGE SCALE GENOMIC DNA]</scope>
</reference>
<proteinExistence type="predicted"/>
<dbReference type="AlphaFoldDB" id="A0ABC8TFB5"/>
<organism evidence="1 2">
    <name type="scientific">Ilex paraguariensis</name>
    <name type="common">yerba mate</name>
    <dbReference type="NCBI Taxonomy" id="185542"/>
    <lineage>
        <taxon>Eukaryota</taxon>
        <taxon>Viridiplantae</taxon>
        <taxon>Streptophyta</taxon>
        <taxon>Embryophyta</taxon>
        <taxon>Tracheophyta</taxon>
        <taxon>Spermatophyta</taxon>
        <taxon>Magnoliopsida</taxon>
        <taxon>eudicotyledons</taxon>
        <taxon>Gunneridae</taxon>
        <taxon>Pentapetalae</taxon>
        <taxon>asterids</taxon>
        <taxon>campanulids</taxon>
        <taxon>Aquifoliales</taxon>
        <taxon>Aquifoliaceae</taxon>
        <taxon>Ilex</taxon>
    </lineage>
</organism>